<organism evidence="4">
    <name type="scientific">Menopon gallinae</name>
    <name type="common">poultry shaft louse</name>
    <dbReference type="NCBI Taxonomy" id="328185"/>
    <lineage>
        <taxon>Eukaryota</taxon>
        <taxon>Metazoa</taxon>
        <taxon>Ecdysozoa</taxon>
        <taxon>Arthropoda</taxon>
        <taxon>Hexapoda</taxon>
        <taxon>Insecta</taxon>
        <taxon>Pterygota</taxon>
        <taxon>Neoptera</taxon>
        <taxon>Paraneoptera</taxon>
        <taxon>Psocodea</taxon>
        <taxon>Troctomorpha</taxon>
        <taxon>Phthiraptera</taxon>
        <taxon>Amblycera</taxon>
        <taxon>Menoponidae</taxon>
        <taxon>Menopon</taxon>
    </lineage>
</organism>
<dbReference type="Gene3D" id="3.40.1490.10">
    <property type="entry name" value="Bit1"/>
    <property type="match status" value="1"/>
</dbReference>
<dbReference type="InterPro" id="IPR042237">
    <property type="entry name" value="PTRHD1"/>
</dbReference>
<evidence type="ECO:0000256" key="2">
    <source>
        <dbReference type="ARBA" id="ARBA00022801"/>
    </source>
</evidence>
<dbReference type="GO" id="GO:0004045">
    <property type="term" value="F:peptidyl-tRNA hydrolase activity"/>
    <property type="evidence" value="ECO:0007669"/>
    <property type="project" value="UniProtKB-EC"/>
</dbReference>
<dbReference type="InterPro" id="IPR023476">
    <property type="entry name" value="Pep_tRNA_hydro_II_dom_sf"/>
</dbReference>
<proteinExistence type="predicted"/>
<dbReference type="EMBL" id="JARGDH010000002">
    <property type="protein sequence ID" value="KAL0275207.1"/>
    <property type="molecule type" value="Genomic_DNA"/>
</dbReference>
<dbReference type="SUPFAM" id="SSF102462">
    <property type="entry name" value="Peptidyl-tRNA hydrolase II"/>
    <property type="match status" value="1"/>
</dbReference>
<dbReference type="PANTHER" id="PTHR46194">
    <property type="entry name" value="PEPTIDYL-TRNA HYDROLASE PTRHD1-RELATED"/>
    <property type="match status" value="1"/>
</dbReference>
<dbReference type="AlphaFoldDB" id="A0AAW2HZ72"/>
<reference evidence="4" key="1">
    <citation type="journal article" date="2024" name="Gigascience">
        <title>Chromosome-level genome of the poultry shaft louse Menopon gallinae provides insight into the host-switching and adaptive evolution of parasitic lice.</title>
        <authorList>
            <person name="Xu Y."/>
            <person name="Ma L."/>
            <person name="Liu S."/>
            <person name="Liang Y."/>
            <person name="Liu Q."/>
            <person name="He Z."/>
            <person name="Tian L."/>
            <person name="Duan Y."/>
            <person name="Cai W."/>
            <person name="Li H."/>
            <person name="Song F."/>
        </authorList>
    </citation>
    <scope>NUCLEOTIDE SEQUENCE</scope>
    <source>
        <strain evidence="4">Cailab_2023a</strain>
    </source>
</reference>
<name>A0AAW2HZ72_9NEOP</name>
<dbReference type="InterPro" id="IPR002833">
    <property type="entry name" value="PTH2"/>
</dbReference>
<sequence length="122" mass="13970">MANSPIVQYIVVRKDLVKALKWSAGAIIAQACHATAAVTHLFHDDPHMKQYLTDLDAMHKIVLETPDEESIKNLESDLIAHGIKHKLWVEQPENIPTCLVVKPYPKEDVQNFFQSLRLFREK</sequence>
<keyword evidence="2" id="KW-0378">Hydrolase</keyword>
<evidence type="ECO:0000313" key="4">
    <source>
        <dbReference type="EMBL" id="KAL0275207.1"/>
    </source>
</evidence>
<dbReference type="EC" id="3.1.1.29" evidence="1"/>
<accession>A0AAW2HZ72</accession>
<dbReference type="Pfam" id="PF01981">
    <property type="entry name" value="PTH2"/>
    <property type="match status" value="1"/>
</dbReference>
<evidence type="ECO:0000256" key="1">
    <source>
        <dbReference type="ARBA" id="ARBA00013260"/>
    </source>
</evidence>
<comment type="caution">
    <text evidence="4">The sequence shown here is derived from an EMBL/GenBank/DDBJ whole genome shotgun (WGS) entry which is preliminary data.</text>
</comment>
<evidence type="ECO:0000256" key="3">
    <source>
        <dbReference type="ARBA" id="ARBA00048707"/>
    </source>
</evidence>
<protein>
    <recommendedName>
        <fullName evidence="1">peptidyl-tRNA hydrolase</fullName>
        <ecNumber evidence="1">3.1.1.29</ecNumber>
    </recommendedName>
</protein>
<gene>
    <name evidence="4" type="ORF">PYX00_003136</name>
</gene>
<comment type="catalytic activity">
    <reaction evidence="3">
        <text>an N-acyl-L-alpha-aminoacyl-tRNA + H2O = an N-acyl-L-amino acid + a tRNA + H(+)</text>
        <dbReference type="Rhea" id="RHEA:54448"/>
        <dbReference type="Rhea" id="RHEA-COMP:10123"/>
        <dbReference type="Rhea" id="RHEA-COMP:13883"/>
        <dbReference type="ChEBI" id="CHEBI:15377"/>
        <dbReference type="ChEBI" id="CHEBI:15378"/>
        <dbReference type="ChEBI" id="CHEBI:59874"/>
        <dbReference type="ChEBI" id="CHEBI:78442"/>
        <dbReference type="ChEBI" id="CHEBI:138191"/>
        <dbReference type="EC" id="3.1.1.29"/>
    </reaction>
</comment>
<dbReference type="PANTHER" id="PTHR46194:SF1">
    <property type="entry name" value="PEPTIDYL-TRNA HYDROLASE PTRHD1-RELATED"/>
    <property type="match status" value="1"/>
</dbReference>
<dbReference type="CDD" id="cd02429">
    <property type="entry name" value="PTH2_like"/>
    <property type="match status" value="1"/>
</dbReference>